<sequence length="166" mass="19185">MRSPEDDHEKRKQRTYSCERKGLTWIRLTRLLNHKFTATPVCLLDFIITHVNSFFFPHQPRGSALGLGSVSPFGWSLFSTNAKIKNVEVMRREAAGAAVRRLTFLLCLHEQRARRSFSHRDAKRHHVRVCYESRDLGPSPEYGVISSVKSSEKKKEEEIHHRLASS</sequence>
<gene>
    <name evidence="2" type="ORF">B296_00002300</name>
</gene>
<dbReference type="Proteomes" id="UP000287651">
    <property type="component" value="Unassembled WGS sequence"/>
</dbReference>
<feature type="region of interest" description="Disordered" evidence="1">
    <location>
        <begin position="138"/>
        <end position="166"/>
    </location>
</feature>
<accession>A0A427A9W1</accession>
<proteinExistence type="predicted"/>
<dbReference type="AlphaFoldDB" id="A0A427A9W1"/>
<feature type="compositionally biased region" description="Basic and acidic residues" evidence="1">
    <location>
        <begin position="150"/>
        <end position="166"/>
    </location>
</feature>
<protein>
    <submittedName>
        <fullName evidence="2">Uncharacterized protein</fullName>
    </submittedName>
</protein>
<comment type="caution">
    <text evidence="2">The sequence shown here is derived from an EMBL/GenBank/DDBJ whole genome shotgun (WGS) entry which is preliminary data.</text>
</comment>
<organism evidence="2 3">
    <name type="scientific">Ensete ventricosum</name>
    <name type="common">Abyssinian banana</name>
    <name type="synonym">Musa ensete</name>
    <dbReference type="NCBI Taxonomy" id="4639"/>
    <lineage>
        <taxon>Eukaryota</taxon>
        <taxon>Viridiplantae</taxon>
        <taxon>Streptophyta</taxon>
        <taxon>Embryophyta</taxon>
        <taxon>Tracheophyta</taxon>
        <taxon>Spermatophyta</taxon>
        <taxon>Magnoliopsida</taxon>
        <taxon>Liliopsida</taxon>
        <taxon>Zingiberales</taxon>
        <taxon>Musaceae</taxon>
        <taxon>Ensete</taxon>
    </lineage>
</organism>
<dbReference type="EMBL" id="AMZH03003219">
    <property type="protein sequence ID" value="RRT73020.1"/>
    <property type="molecule type" value="Genomic_DNA"/>
</dbReference>
<reference evidence="2 3" key="1">
    <citation type="journal article" date="2014" name="Agronomy (Basel)">
        <title>A Draft Genome Sequence for Ensete ventricosum, the Drought-Tolerant Tree Against Hunger.</title>
        <authorList>
            <person name="Harrison J."/>
            <person name="Moore K.A."/>
            <person name="Paszkiewicz K."/>
            <person name="Jones T."/>
            <person name="Grant M."/>
            <person name="Ambacheew D."/>
            <person name="Muzemil S."/>
            <person name="Studholme D.J."/>
        </authorList>
    </citation>
    <scope>NUCLEOTIDE SEQUENCE [LARGE SCALE GENOMIC DNA]</scope>
</reference>
<evidence type="ECO:0000256" key="1">
    <source>
        <dbReference type="SAM" id="MobiDB-lite"/>
    </source>
</evidence>
<evidence type="ECO:0000313" key="3">
    <source>
        <dbReference type="Proteomes" id="UP000287651"/>
    </source>
</evidence>
<name>A0A427A9W1_ENSVE</name>
<evidence type="ECO:0000313" key="2">
    <source>
        <dbReference type="EMBL" id="RRT73020.1"/>
    </source>
</evidence>